<gene>
    <name evidence="1" type="ORF">SAMN04489712_102357</name>
</gene>
<organism evidence="1 2">
    <name type="scientific">Thermomonospora echinospora</name>
    <dbReference type="NCBI Taxonomy" id="1992"/>
    <lineage>
        <taxon>Bacteria</taxon>
        <taxon>Bacillati</taxon>
        <taxon>Actinomycetota</taxon>
        <taxon>Actinomycetes</taxon>
        <taxon>Streptosporangiales</taxon>
        <taxon>Thermomonosporaceae</taxon>
        <taxon>Thermomonospora</taxon>
    </lineage>
</organism>
<dbReference type="Gene3D" id="1.10.600.10">
    <property type="entry name" value="Farnesyl Diphosphate Synthase"/>
    <property type="match status" value="1"/>
</dbReference>
<reference evidence="2" key="1">
    <citation type="submission" date="2016-10" db="EMBL/GenBank/DDBJ databases">
        <authorList>
            <person name="Varghese N."/>
            <person name="Submissions S."/>
        </authorList>
    </citation>
    <scope>NUCLEOTIDE SEQUENCE [LARGE SCALE GENOMIC DNA]</scope>
    <source>
        <strain evidence="2">DSM 43163</strain>
    </source>
</reference>
<dbReference type="RefSeq" id="WP_103936618.1">
    <property type="nucleotide sequence ID" value="NZ_FNVO01000002.1"/>
</dbReference>
<dbReference type="Pfam" id="PF19086">
    <property type="entry name" value="Terpene_syn_C_2"/>
    <property type="match status" value="1"/>
</dbReference>
<proteinExistence type="predicted"/>
<name>A0A1H5VKS5_9ACTN</name>
<evidence type="ECO:0000313" key="2">
    <source>
        <dbReference type="Proteomes" id="UP000236723"/>
    </source>
</evidence>
<dbReference type="OrthoDB" id="3398195at2"/>
<protein>
    <recommendedName>
        <fullName evidence="3">Terpene synthase family, metal binding domain</fullName>
    </recommendedName>
</protein>
<evidence type="ECO:0000313" key="1">
    <source>
        <dbReference type="EMBL" id="SEF87820.1"/>
    </source>
</evidence>
<dbReference type="InterPro" id="IPR008949">
    <property type="entry name" value="Isoprenoid_synthase_dom_sf"/>
</dbReference>
<sequence>MTATEAERTLFTGAGPQVDAVAAGRLAALVVDLDRDLADCAAAYADLYPDPPFEPSLFTKVAQAIGGQGPWHSAAQLRISNRTSAWIFALDWIMDHAAGSLAEIHDTVARCLAVGDGDDPAPGDRLGQFLAELRDVLAATPAWSRFGPVWREELRLMLEGMAREWEWKDAHARGEAGLPTYERYLDNADNFGSVWGNVAHWMHVGAPATLDHMEPLREVSRQAQKVLRLLNDLATWHRDRAWGDLNALMLGVDPQFVIAHITALTEHCHRMLEPLRDRCPQGAVFVARQLGYSTGYYGSGADYWGALGAERPRSDQ</sequence>
<dbReference type="SUPFAM" id="SSF48576">
    <property type="entry name" value="Terpenoid synthases"/>
    <property type="match status" value="1"/>
</dbReference>
<dbReference type="AlphaFoldDB" id="A0A1H5VKS5"/>
<accession>A0A1H5VKS5</accession>
<dbReference type="EMBL" id="FNVO01000002">
    <property type="protein sequence ID" value="SEF87820.1"/>
    <property type="molecule type" value="Genomic_DNA"/>
</dbReference>
<dbReference type="Proteomes" id="UP000236723">
    <property type="component" value="Unassembled WGS sequence"/>
</dbReference>
<evidence type="ECO:0008006" key="3">
    <source>
        <dbReference type="Google" id="ProtNLM"/>
    </source>
</evidence>
<keyword evidence="2" id="KW-1185">Reference proteome</keyword>